<dbReference type="EMBL" id="QOVI01000005">
    <property type="protein sequence ID" value="RXG13040.1"/>
    <property type="molecule type" value="Genomic_DNA"/>
</dbReference>
<reference evidence="1 2" key="1">
    <citation type="submission" date="2018-07" db="EMBL/GenBank/DDBJ databases">
        <title>Leeuwenhoekiella genomics.</title>
        <authorList>
            <person name="Tahon G."/>
            <person name="Willems A."/>
        </authorList>
    </citation>
    <scope>NUCLEOTIDE SEQUENCE [LARGE SCALE GENOMIC DNA]</scope>
    <source>
        <strain evidence="1 2">R-50232</strain>
    </source>
</reference>
<accession>A0A4Q0NR17</accession>
<evidence type="ECO:0000313" key="1">
    <source>
        <dbReference type="EMBL" id="RXG13040.1"/>
    </source>
</evidence>
<comment type="caution">
    <text evidence="1">The sequence shown here is derived from an EMBL/GenBank/DDBJ whole genome shotgun (WGS) entry which is preliminary data.</text>
</comment>
<sequence length="67" mass="7891">MKKYEPGIEKNYNKILEETKRKEVKRDDILDALCLCISNSLAYPDQTSYIEDLNKIDKRQIPIKVAF</sequence>
<protein>
    <submittedName>
        <fullName evidence="1">Uncharacterized protein</fullName>
    </submittedName>
</protein>
<gene>
    <name evidence="1" type="ORF">DSM04_10517</name>
</gene>
<evidence type="ECO:0000313" key="2">
    <source>
        <dbReference type="Proteomes" id="UP000289821"/>
    </source>
</evidence>
<dbReference type="Proteomes" id="UP000289821">
    <property type="component" value="Unassembled WGS sequence"/>
</dbReference>
<keyword evidence="2" id="KW-1185">Reference proteome</keyword>
<organism evidence="1 2">
    <name type="scientific">Leeuwenhoekiella aestuarii</name>
    <dbReference type="NCBI Taxonomy" id="2249426"/>
    <lineage>
        <taxon>Bacteria</taxon>
        <taxon>Pseudomonadati</taxon>
        <taxon>Bacteroidota</taxon>
        <taxon>Flavobacteriia</taxon>
        <taxon>Flavobacteriales</taxon>
        <taxon>Flavobacteriaceae</taxon>
        <taxon>Leeuwenhoekiella</taxon>
    </lineage>
</organism>
<name>A0A4Q0NR17_9FLAO</name>
<proteinExistence type="predicted"/>
<dbReference type="AlphaFoldDB" id="A0A4Q0NR17"/>